<feature type="compositionally biased region" description="Polar residues" evidence="1">
    <location>
        <begin position="69"/>
        <end position="78"/>
    </location>
</feature>
<feature type="region of interest" description="Disordered" evidence="1">
    <location>
        <begin position="58"/>
        <end position="78"/>
    </location>
</feature>
<name>A0A0E0M6Z6_ORYPU</name>
<protein>
    <submittedName>
        <fullName evidence="2">Uncharacterized protein</fullName>
    </submittedName>
</protein>
<keyword evidence="3" id="KW-1185">Reference proteome</keyword>
<evidence type="ECO:0000256" key="1">
    <source>
        <dbReference type="SAM" id="MobiDB-lite"/>
    </source>
</evidence>
<dbReference type="AlphaFoldDB" id="A0A0E0M6Z6"/>
<proteinExistence type="predicted"/>
<accession>A0A0E0M6Z6</accession>
<reference evidence="2" key="2">
    <citation type="submission" date="2018-05" db="EMBL/GenBank/DDBJ databases">
        <title>OpunRS2 (Oryza punctata Reference Sequence Version 2).</title>
        <authorList>
            <person name="Zhang J."/>
            <person name="Kudrna D."/>
            <person name="Lee S."/>
            <person name="Talag J."/>
            <person name="Welchert J."/>
            <person name="Wing R.A."/>
        </authorList>
    </citation>
    <scope>NUCLEOTIDE SEQUENCE [LARGE SCALE GENOMIC DNA]</scope>
</reference>
<organism evidence="2">
    <name type="scientific">Oryza punctata</name>
    <name type="common">Red rice</name>
    <dbReference type="NCBI Taxonomy" id="4537"/>
    <lineage>
        <taxon>Eukaryota</taxon>
        <taxon>Viridiplantae</taxon>
        <taxon>Streptophyta</taxon>
        <taxon>Embryophyta</taxon>
        <taxon>Tracheophyta</taxon>
        <taxon>Spermatophyta</taxon>
        <taxon>Magnoliopsida</taxon>
        <taxon>Liliopsida</taxon>
        <taxon>Poales</taxon>
        <taxon>Poaceae</taxon>
        <taxon>BOP clade</taxon>
        <taxon>Oryzoideae</taxon>
        <taxon>Oryzeae</taxon>
        <taxon>Oryzinae</taxon>
        <taxon>Oryza</taxon>
    </lineage>
</organism>
<evidence type="ECO:0000313" key="2">
    <source>
        <dbReference type="EnsemblPlants" id="OPUNC10G06660.1"/>
    </source>
</evidence>
<dbReference type="Gramene" id="OPUNC10G06660.1">
    <property type="protein sequence ID" value="OPUNC10G06660.1"/>
    <property type="gene ID" value="OPUNC10G06660"/>
</dbReference>
<sequence length="78" mass="8412">MNYTWVARMCGEAKGNMDWEEPRNGGMEGIARRQDAGAASAVAAATHLGVLVRGLRQHQPPRHALRQRGASSLASQLS</sequence>
<dbReference type="HOGENOM" id="CLU_2626208_0_0_1"/>
<reference evidence="2" key="1">
    <citation type="submission" date="2015-04" db="UniProtKB">
        <authorList>
            <consortium name="EnsemblPlants"/>
        </authorList>
    </citation>
    <scope>IDENTIFICATION</scope>
</reference>
<evidence type="ECO:0000313" key="3">
    <source>
        <dbReference type="Proteomes" id="UP000026962"/>
    </source>
</evidence>
<dbReference type="EnsemblPlants" id="OPUNC10G06660.1">
    <property type="protein sequence ID" value="OPUNC10G06660.1"/>
    <property type="gene ID" value="OPUNC10G06660"/>
</dbReference>
<dbReference type="Proteomes" id="UP000026962">
    <property type="component" value="Chromosome 10"/>
</dbReference>